<dbReference type="FunFam" id="3.40.220.10:FF:000002">
    <property type="entry name" value="Core histone macro-H2A"/>
    <property type="match status" value="1"/>
</dbReference>
<evidence type="ECO:0000256" key="1">
    <source>
        <dbReference type="ARBA" id="ARBA00004123"/>
    </source>
</evidence>
<dbReference type="OrthoDB" id="9421954at2759"/>
<dbReference type="Pfam" id="PF01661">
    <property type="entry name" value="Macro"/>
    <property type="match status" value="1"/>
</dbReference>
<dbReference type="GO" id="GO:0006325">
    <property type="term" value="P:chromatin organization"/>
    <property type="evidence" value="ECO:0007669"/>
    <property type="project" value="UniProtKB-KW"/>
</dbReference>
<dbReference type="PROSITE" id="PS51154">
    <property type="entry name" value="MACRO"/>
    <property type="match status" value="1"/>
</dbReference>
<dbReference type="GO" id="GO:0046982">
    <property type="term" value="F:protein heterodimerization activity"/>
    <property type="evidence" value="ECO:0007669"/>
    <property type="project" value="InterPro"/>
</dbReference>
<evidence type="ECO:0000259" key="11">
    <source>
        <dbReference type="PROSITE" id="PS51154"/>
    </source>
</evidence>
<organism evidence="12 13">
    <name type="scientific">Chionoecetes opilio</name>
    <name type="common">Atlantic snow crab</name>
    <name type="synonym">Cancer opilio</name>
    <dbReference type="NCBI Taxonomy" id="41210"/>
    <lineage>
        <taxon>Eukaryota</taxon>
        <taxon>Metazoa</taxon>
        <taxon>Ecdysozoa</taxon>
        <taxon>Arthropoda</taxon>
        <taxon>Crustacea</taxon>
        <taxon>Multicrustacea</taxon>
        <taxon>Malacostraca</taxon>
        <taxon>Eumalacostraca</taxon>
        <taxon>Eucarida</taxon>
        <taxon>Decapoda</taxon>
        <taxon>Pleocyemata</taxon>
        <taxon>Brachyura</taxon>
        <taxon>Eubrachyura</taxon>
        <taxon>Majoidea</taxon>
        <taxon>Majidae</taxon>
        <taxon>Chionoecetes</taxon>
    </lineage>
</organism>
<dbReference type="InterPro" id="IPR002589">
    <property type="entry name" value="Macro_dom"/>
</dbReference>
<keyword evidence="4" id="KW-1017">Isopeptide bond</keyword>
<dbReference type="SUPFAM" id="SSF47113">
    <property type="entry name" value="Histone-fold"/>
    <property type="match status" value="1"/>
</dbReference>
<evidence type="ECO:0000256" key="7">
    <source>
        <dbReference type="ARBA" id="ARBA00023125"/>
    </source>
</evidence>
<dbReference type="Pfam" id="PF16211">
    <property type="entry name" value="Histone_H2A_C"/>
    <property type="match status" value="1"/>
</dbReference>
<keyword evidence="9" id="KW-0544">Nucleosome core</keyword>
<keyword evidence="13" id="KW-1185">Reference proteome</keyword>
<dbReference type="SUPFAM" id="SSF52949">
    <property type="entry name" value="Macro domain-like"/>
    <property type="match status" value="1"/>
</dbReference>
<dbReference type="SMART" id="SM00414">
    <property type="entry name" value="H2A"/>
    <property type="match status" value="1"/>
</dbReference>
<gene>
    <name evidence="12" type="primary">H2afy</name>
    <name evidence="12" type="ORF">GWK47_004464</name>
</gene>
<keyword evidence="7" id="KW-0238">DNA-binding</keyword>
<dbReference type="Gene3D" id="3.40.220.10">
    <property type="entry name" value="Leucine Aminopeptidase, subunit E, domain 1"/>
    <property type="match status" value="1"/>
</dbReference>
<feature type="compositionally biased region" description="Gly residues" evidence="10">
    <location>
        <begin position="175"/>
        <end position="185"/>
    </location>
</feature>
<dbReference type="GO" id="GO:0003677">
    <property type="term" value="F:DNA binding"/>
    <property type="evidence" value="ECO:0007669"/>
    <property type="project" value="UniProtKB-KW"/>
</dbReference>
<keyword evidence="8" id="KW-0539">Nucleus</keyword>
<evidence type="ECO:0000313" key="12">
    <source>
        <dbReference type="EMBL" id="KAG0726056.1"/>
    </source>
</evidence>
<dbReference type="Pfam" id="PF00125">
    <property type="entry name" value="Histone"/>
    <property type="match status" value="1"/>
</dbReference>
<comment type="caution">
    <text evidence="12">The sequence shown here is derived from an EMBL/GenBank/DDBJ whole genome shotgun (WGS) entry which is preliminary data.</text>
</comment>
<dbReference type="InterPro" id="IPR009072">
    <property type="entry name" value="Histone-fold"/>
</dbReference>
<name>A0A8J4YLT8_CHIOP</name>
<dbReference type="GO" id="GO:0030527">
    <property type="term" value="F:structural constituent of chromatin"/>
    <property type="evidence" value="ECO:0007669"/>
    <property type="project" value="InterPro"/>
</dbReference>
<evidence type="ECO:0000256" key="3">
    <source>
        <dbReference type="ARBA" id="ARBA00022454"/>
    </source>
</evidence>
<dbReference type="PANTHER" id="PTHR23430">
    <property type="entry name" value="HISTONE H2A"/>
    <property type="match status" value="1"/>
</dbReference>
<evidence type="ECO:0000256" key="4">
    <source>
        <dbReference type="ARBA" id="ARBA00022499"/>
    </source>
</evidence>
<dbReference type="CDD" id="cd02904">
    <property type="entry name" value="Macro_H2A-like"/>
    <property type="match status" value="1"/>
</dbReference>
<dbReference type="Gene3D" id="1.10.20.10">
    <property type="entry name" value="Histone, subunit A"/>
    <property type="match status" value="1"/>
</dbReference>
<comment type="subcellular location">
    <subcellularLocation>
        <location evidence="2">Chromosome</location>
    </subcellularLocation>
    <subcellularLocation>
        <location evidence="1">Nucleus</location>
    </subcellularLocation>
</comment>
<dbReference type="GO" id="GO:0005634">
    <property type="term" value="C:nucleus"/>
    <property type="evidence" value="ECO:0007669"/>
    <property type="project" value="UniProtKB-SubCell"/>
</dbReference>
<feature type="domain" description="Macro" evidence="11">
    <location>
        <begin position="216"/>
        <end position="399"/>
    </location>
</feature>
<evidence type="ECO:0000313" key="13">
    <source>
        <dbReference type="Proteomes" id="UP000770661"/>
    </source>
</evidence>
<sequence>MSARGIAKKRQKNISKSQRANVLFPVGRLHRYMKSGPGTRRLRIGVGAPVYAAAVIEYLTAEVLELAGNAARDNKKSRITPRHILLAIANDEELHQLLRHVTIASGGVLPKIHPELLAKKKGGKFITGGNTPVTVPYKKPIATKPPAHKKPKVTLAKMNGSVMGGSAGNTPTSTGGAGGAPGGKTPGSPASVTSGSSTPVKLRAKGKDNASSSTFTVLSEKKLFLGQKLTVVQSDISTVVADAVVHPTNANLDFLGEVGLALSKKGGKALLDEVRELANCKGALPTCDAAICNGCNLPARCVIHVNGPTNGEVDAFDKLERCVRNCLVVADTRNFKSLALPSIGSGKAGFPKQQAAQAIIKSICNYFVNVMSSSLKQIYFVLYDMESIGAYTAELAKLDS</sequence>
<reference evidence="12" key="1">
    <citation type="submission" date="2020-07" db="EMBL/GenBank/DDBJ databases">
        <title>The High-quality genome of the commercially important snow crab, Chionoecetes opilio.</title>
        <authorList>
            <person name="Jeong J.-H."/>
            <person name="Ryu S."/>
        </authorList>
    </citation>
    <scope>NUCLEOTIDE SEQUENCE</scope>
    <source>
        <strain evidence="12">MADBK_172401_WGS</strain>
        <tissue evidence="12">Digestive gland</tissue>
    </source>
</reference>
<proteinExistence type="predicted"/>
<dbReference type="InterPro" id="IPR007125">
    <property type="entry name" value="H2A/H2B/H3"/>
</dbReference>
<evidence type="ECO:0000256" key="9">
    <source>
        <dbReference type="ARBA" id="ARBA00023269"/>
    </source>
</evidence>
<dbReference type="InterPro" id="IPR035796">
    <property type="entry name" value="Macro_H2A"/>
</dbReference>
<dbReference type="GO" id="GO:0000786">
    <property type="term" value="C:nucleosome"/>
    <property type="evidence" value="ECO:0007669"/>
    <property type="project" value="UniProtKB-KW"/>
</dbReference>
<dbReference type="EMBL" id="JACEEZ010004870">
    <property type="protein sequence ID" value="KAG0726056.1"/>
    <property type="molecule type" value="Genomic_DNA"/>
</dbReference>
<dbReference type="AlphaFoldDB" id="A0A8J4YLT8"/>
<dbReference type="SMART" id="SM00506">
    <property type="entry name" value="A1pp"/>
    <property type="match status" value="1"/>
</dbReference>
<evidence type="ECO:0000256" key="5">
    <source>
        <dbReference type="ARBA" id="ARBA00022843"/>
    </source>
</evidence>
<keyword evidence="6" id="KW-0156">Chromatin regulator</keyword>
<dbReference type="Proteomes" id="UP000770661">
    <property type="component" value="Unassembled WGS sequence"/>
</dbReference>
<keyword evidence="5" id="KW-0832">Ubl conjugation</keyword>
<dbReference type="PRINTS" id="PR00620">
    <property type="entry name" value="HISTONEH2A"/>
</dbReference>
<dbReference type="InterPro" id="IPR043472">
    <property type="entry name" value="Macro_dom-like"/>
</dbReference>
<evidence type="ECO:0000256" key="10">
    <source>
        <dbReference type="SAM" id="MobiDB-lite"/>
    </source>
</evidence>
<evidence type="ECO:0000256" key="6">
    <source>
        <dbReference type="ARBA" id="ARBA00022853"/>
    </source>
</evidence>
<dbReference type="CDD" id="cd00074">
    <property type="entry name" value="HFD_H2A"/>
    <property type="match status" value="1"/>
</dbReference>
<dbReference type="InterPro" id="IPR032454">
    <property type="entry name" value="Histone_H2A_C"/>
</dbReference>
<evidence type="ECO:0000256" key="2">
    <source>
        <dbReference type="ARBA" id="ARBA00004286"/>
    </source>
</evidence>
<protein>
    <submittedName>
        <fullName evidence="12">Core histone macro-H2A.1</fullName>
    </submittedName>
</protein>
<evidence type="ECO:0000256" key="8">
    <source>
        <dbReference type="ARBA" id="ARBA00023242"/>
    </source>
</evidence>
<accession>A0A8J4YLT8</accession>
<keyword evidence="3" id="KW-0158">Chromosome</keyword>
<feature type="region of interest" description="Disordered" evidence="10">
    <location>
        <begin position="161"/>
        <end position="211"/>
    </location>
</feature>
<dbReference type="InterPro" id="IPR002119">
    <property type="entry name" value="Histone_H2A"/>
</dbReference>
<dbReference type="FunFam" id="1.10.20.10:FF:000013">
    <property type="entry name" value="Core histone macro-H2A"/>
    <property type="match status" value="1"/>
</dbReference>